<sequence length="172" mass="20460">MNQVDNNNNQFQIKNNIIQCIQRIAFIQKPELFIYNKIIHLLNFLLKAKSRTLLIFSRFQNFEFINKLSKKDTLLVEVNYINRQSIKQLLDNQTNKSEKYAAKQRQKNLAKNTQQTTTKVNQFIQSIDQYLSQFLESLPSYSFSMEVLMWLIKQIKSINKSNFSKTQKVLQK</sequence>
<dbReference type="EMBL" id="GG662620">
    <property type="protein sequence ID" value="EWS73254.1"/>
    <property type="molecule type" value="Genomic_DNA"/>
</dbReference>
<dbReference type="AlphaFoldDB" id="W7XIF9"/>
<name>W7XIF9_TETTS</name>
<organism evidence="1 2">
    <name type="scientific">Tetrahymena thermophila (strain SB210)</name>
    <dbReference type="NCBI Taxonomy" id="312017"/>
    <lineage>
        <taxon>Eukaryota</taxon>
        <taxon>Sar</taxon>
        <taxon>Alveolata</taxon>
        <taxon>Ciliophora</taxon>
        <taxon>Intramacronucleata</taxon>
        <taxon>Oligohymenophorea</taxon>
        <taxon>Hymenostomatida</taxon>
        <taxon>Tetrahymenina</taxon>
        <taxon>Tetrahymenidae</taxon>
        <taxon>Tetrahymena</taxon>
    </lineage>
</organism>
<dbReference type="Proteomes" id="UP000009168">
    <property type="component" value="Unassembled WGS sequence"/>
</dbReference>
<gene>
    <name evidence="1" type="ORF">TTHERM_000600479</name>
</gene>
<dbReference type="KEGG" id="tet:TTHERM_000600479"/>
<proteinExistence type="predicted"/>
<dbReference type="GeneID" id="24439790"/>
<reference evidence="2" key="1">
    <citation type="journal article" date="2006" name="PLoS Biol.">
        <title>Macronuclear genome sequence of the ciliate Tetrahymena thermophila, a model eukaryote.</title>
        <authorList>
            <person name="Eisen J.A."/>
            <person name="Coyne R.S."/>
            <person name="Wu M."/>
            <person name="Wu D."/>
            <person name="Thiagarajan M."/>
            <person name="Wortman J.R."/>
            <person name="Badger J.H."/>
            <person name="Ren Q."/>
            <person name="Amedeo P."/>
            <person name="Jones K.M."/>
            <person name="Tallon L.J."/>
            <person name="Delcher A.L."/>
            <person name="Salzberg S.L."/>
            <person name="Silva J.C."/>
            <person name="Haas B.J."/>
            <person name="Majoros W.H."/>
            <person name="Farzad M."/>
            <person name="Carlton J.M."/>
            <person name="Smith R.K. Jr."/>
            <person name="Garg J."/>
            <person name="Pearlman R.E."/>
            <person name="Karrer K.M."/>
            <person name="Sun L."/>
            <person name="Manning G."/>
            <person name="Elde N.C."/>
            <person name="Turkewitz A.P."/>
            <person name="Asai D.J."/>
            <person name="Wilkes D.E."/>
            <person name="Wang Y."/>
            <person name="Cai H."/>
            <person name="Collins K."/>
            <person name="Stewart B.A."/>
            <person name="Lee S.R."/>
            <person name="Wilamowska K."/>
            <person name="Weinberg Z."/>
            <person name="Ruzzo W.L."/>
            <person name="Wloga D."/>
            <person name="Gaertig J."/>
            <person name="Frankel J."/>
            <person name="Tsao C.-C."/>
            <person name="Gorovsky M.A."/>
            <person name="Keeling P.J."/>
            <person name="Waller R.F."/>
            <person name="Patron N.J."/>
            <person name="Cherry J.M."/>
            <person name="Stover N.A."/>
            <person name="Krieger C.J."/>
            <person name="del Toro C."/>
            <person name="Ryder H.F."/>
            <person name="Williamson S.C."/>
            <person name="Barbeau R.A."/>
            <person name="Hamilton E.P."/>
            <person name="Orias E."/>
        </authorList>
    </citation>
    <scope>NUCLEOTIDE SEQUENCE [LARGE SCALE GENOMIC DNA]</scope>
    <source>
        <strain evidence="2">SB210</strain>
    </source>
</reference>
<accession>W7XIF9</accession>
<keyword evidence="2" id="KW-1185">Reference proteome</keyword>
<dbReference type="InParanoid" id="W7XIF9"/>
<dbReference type="RefSeq" id="XP_012654218.1">
    <property type="nucleotide sequence ID" value="XM_012798764.1"/>
</dbReference>
<protein>
    <submittedName>
        <fullName evidence="1">Uncharacterized protein</fullName>
    </submittedName>
</protein>
<evidence type="ECO:0000313" key="1">
    <source>
        <dbReference type="EMBL" id="EWS73254.1"/>
    </source>
</evidence>
<evidence type="ECO:0000313" key="2">
    <source>
        <dbReference type="Proteomes" id="UP000009168"/>
    </source>
</evidence>